<dbReference type="OrthoDB" id="3727682at2"/>
<evidence type="ECO:0000256" key="1">
    <source>
        <dbReference type="ARBA" id="ARBA00022857"/>
    </source>
</evidence>
<dbReference type="InterPro" id="IPR013154">
    <property type="entry name" value="ADH-like_N"/>
</dbReference>
<dbReference type="Pfam" id="PF08240">
    <property type="entry name" value="ADH_N"/>
    <property type="match status" value="1"/>
</dbReference>
<dbReference type="SUPFAM" id="SSF50129">
    <property type="entry name" value="GroES-like"/>
    <property type="match status" value="1"/>
</dbReference>
<dbReference type="Gene3D" id="3.90.180.10">
    <property type="entry name" value="Medium-chain alcohol dehydrogenases, catalytic domain"/>
    <property type="match status" value="1"/>
</dbReference>
<keyword evidence="4" id="KW-1185">Reference proteome</keyword>
<dbReference type="InterPro" id="IPR036291">
    <property type="entry name" value="NAD(P)-bd_dom_sf"/>
</dbReference>
<dbReference type="InterPro" id="IPR020843">
    <property type="entry name" value="ER"/>
</dbReference>
<dbReference type="RefSeq" id="WP_091182144.1">
    <property type="nucleotide sequence ID" value="NZ_FNRY01000001.1"/>
</dbReference>
<dbReference type="InterPro" id="IPR011032">
    <property type="entry name" value="GroES-like_sf"/>
</dbReference>
<dbReference type="CDD" id="cd05289">
    <property type="entry name" value="MDR_like_2"/>
    <property type="match status" value="1"/>
</dbReference>
<protein>
    <submittedName>
        <fullName evidence="3">NADPH:quinone reductase</fullName>
    </submittedName>
</protein>
<gene>
    <name evidence="3" type="ORF">SAMN04489806_1509</name>
</gene>
<organism evidence="3 4">
    <name type="scientific">Paramicrobacterium humi</name>
    <dbReference type="NCBI Taxonomy" id="640635"/>
    <lineage>
        <taxon>Bacteria</taxon>
        <taxon>Bacillati</taxon>
        <taxon>Actinomycetota</taxon>
        <taxon>Actinomycetes</taxon>
        <taxon>Micrococcales</taxon>
        <taxon>Microbacteriaceae</taxon>
        <taxon>Paramicrobacterium</taxon>
    </lineage>
</organism>
<dbReference type="InterPro" id="IPR051603">
    <property type="entry name" value="Zinc-ADH_QOR/CCCR"/>
</dbReference>
<dbReference type="STRING" id="640635.SAMN04489806_1509"/>
<proteinExistence type="predicted"/>
<evidence type="ECO:0000313" key="3">
    <source>
        <dbReference type="EMBL" id="SEB68760.1"/>
    </source>
</evidence>
<dbReference type="Pfam" id="PF13602">
    <property type="entry name" value="ADH_zinc_N_2"/>
    <property type="match status" value="1"/>
</dbReference>
<dbReference type="Gene3D" id="3.40.50.720">
    <property type="entry name" value="NAD(P)-binding Rossmann-like Domain"/>
    <property type="match status" value="1"/>
</dbReference>
<evidence type="ECO:0000313" key="4">
    <source>
        <dbReference type="Proteomes" id="UP000199183"/>
    </source>
</evidence>
<dbReference type="SUPFAM" id="SSF51735">
    <property type="entry name" value="NAD(P)-binding Rossmann-fold domains"/>
    <property type="match status" value="1"/>
</dbReference>
<dbReference type="PANTHER" id="PTHR44154:SF1">
    <property type="entry name" value="QUINONE OXIDOREDUCTASE"/>
    <property type="match status" value="1"/>
</dbReference>
<feature type="domain" description="Enoyl reductase (ER)" evidence="2">
    <location>
        <begin position="15"/>
        <end position="306"/>
    </location>
</feature>
<dbReference type="AlphaFoldDB" id="A0A1H4LDH9"/>
<dbReference type="EMBL" id="FNRY01000001">
    <property type="protein sequence ID" value="SEB68760.1"/>
    <property type="molecule type" value="Genomic_DNA"/>
</dbReference>
<accession>A0A1H4LDH9</accession>
<keyword evidence="1" id="KW-0521">NADP</keyword>
<dbReference type="SMART" id="SM00829">
    <property type="entry name" value="PKS_ER"/>
    <property type="match status" value="1"/>
</dbReference>
<dbReference type="Proteomes" id="UP000199183">
    <property type="component" value="Unassembled WGS sequence"/>
</dbReference>
<reference evidence="3 4" key="1">
    <citation type="submission" date="2016-10" db="EMBL/GenBank/DDBJ databases">
        <authorList>
            <person name="de Groot N.N."/>
        </authorList>
    </citation>
    <scope>NUCLEOTIDE SEQUENCE [LARGE SCALE GENOMIC DNA]</scope>
    <source>
        <strain evidence="3 4">DSM 21799</strain>
    </source>
</reference>
<evidence type="ECO:0000259" key="2">
    <source>
        <dbReference type="SMART" id="SM00829"/>
    </source>
</evidence>
<name>A0A1H4LDH9_9MICO</name>
<sequence>MSAAAPKRVQFSRNGGPEVFELVDQQVPDAAAGQIRVRVLAAGLNPVDYKIAASPERTAQFGELPAGNGNDFAGRVDQVGEDVTDLAVGDLVFGGKRMFAQADYLVAAASEVLPIPDGLSIEQAACLDIAGRTATAMVRRLGVTERDTVLVSAASGGVGLLTAQLCRLRGAVVVGTASDANHGFLSDLGILPVRYGEGMVERIRAAAPEGVDIVFDQAGRETLEAAIELGIPADHVNTIADKPFGLEHGFSTFGRVEADTDDLRELALLIAAGRVVYPVAESYPLERVREAYERLAAGHVRGKLVLTTE</sequence>
<dbReference type="GO" id="GO:0016491">
    <property type="term" value="F:oxidoreductase activity"/>
    <property type="evidence" value="ECO:0007669"/>
    <property type="project" value="InterPro"/>
</dbReference>
<dbReference type="PANTHER" id="PTHR44154">
    <property type="entry name" value="QUINONE OXIDOREDUCTASE"/>
    <property type="match status" value="1"/>
</dbReference>